<dbReference type="Proteomes" id="UP000053660">
    <property type="component" value="Unassembled WGS sequence"/>
</dbReference>
<evidence type="ECO:0000313" key="2">
    <source>
        <dbReference type="EMBL" id="KHJ96691.1"/>
    </source>
</evidence>
<dbReference type="OrthoDB" id="5807133at2759"/>
<feature type="chain" id="PRO_5002062707" evidence="1">
    <location>
        <begin position="18"/>
        <end position="103"/>
    </location>
</feature>
<dbReference type="EMBL" id="KN549607">
    <property type="protein sequence ID" value="KHJ96691.1"/>
    <property type="molecule type" value="Genomic_DNA"/>
</dbReference>
<reference evidence="2 3" key="1">
    <citation type="submission" date="2014-03" db="EMBL/GenBank/DDBJ databases">
        <title>Draft genome of the hookworm Oesophagostomum dentatum.</title>
        <authorList>
            <person name="Mitreva M."/>
        </authorList>
    </citation>
    <scope>NUCLEOTIDE SEQUENCE [LARGE SCALE GENOMIC DNA]</scope>
    <source>
        <strain evidence="2 3">OD-Hann</strain>
    </source>
</reference>
<sequence length="103" mass="11296">MRSILFVFLSLIPIALSLDCRKFSFAPACRGIMLKRSEASESEQPLELDQCCSIAVESKSGDSIMVASSSRGRRDQGLHTNFMAQAKVDHYLFVEHVTAVGGT</sequence>
<proteinExistence type="predicted"/>
<keyword evidence="1" id="KW-0732">Signal</keyword>
<evidence type="ECO:0000313" key="3">
    <source>
        <dbReference type="Proteomes" id="UP000053660"/>
    </source>
</evidence>
<feature type="signal peptide" evidence="1">
    <location>
        <begin position="1"/>
        <end position="17"/>
    </location>
</feature>
<accession>A0A0B1TKT8</accession>
<organism evidence="2 3">
    <name type="scientific">Oesophagostomum dentatum</name>
    <name type="common">Nodular worm</name>
    <dbReference type="NCBI Taxonomy" id="61180"/>
    <lineage>
        <taxon>Eukaryota</taxon>
        <taxon>Metazoa</taxon>
        <taxon>Ecdysozoa</taxon>
        <taxon>Nematoda</taxon>
        <taxon>Chromadorea</taxon>
        <taxon>Rhabditida</taxon>
        <taxon>Rhabditina</taxon>
        <taxon>Rhabditomorpha</taxon>
        <taxon>Strongyloidea</taxon>
        <taxon>Strongylidae</taxon>
        <taxon>Oesophagostomum</taxon>
    </lineage>
</organism>
<protein>
    <submittedName>
        <fullName evidence="2">Uncharacterized protein</fullName>
    </submittedName>
</protein>
<keyword evidence="3" id="KW-1185">Reference proteome</keyword>
<dbReference type="AlphaFoldDB" id="A0A0B1TKT8"/>
<gene>
    <name evidence="2" type="ORF">OESDEN_03344</name>
</gene>
<name>A0A0B1TKT8_OESDE</name>
<evidence type="ECO:0000256" key="1">
    <source>
        <dbReference type="SAM" id="SignalP"/>
    </source>
</evidence>